<evidence type="ECO:0000313" key="11">
    <source>
        <dbReference type="Proteomes" id="UP000280834"/>
    </source>
</evidence>
<evidence type="ECO:0000256" key="4">
    <source>
        <dbReference type="ARBA" id="ARBA00022692"/>
    </source>
</evidence>
<feature type="transmembrane region" description="Helical" evidence="8">
    <location>
        <begin position="314"/>
        <end position="339"/>
    </location>
</feature>
<keyword evidence="6 8" id="KW-0472">Membrane</keyword>
<dbReference type="Pfam" id="PF02460">
    <property type="entry name" value="Patched"/>
    <property type="match status" value="1"/>
</dbReference>
<evidence type="ECO:0000256" key="1">
    <source>
        <dbReference type="ARBA" id="ARBA00004651"/>
    </source>
</evidence>
<feature type="transmembrane region" description="Helical" evidence="8">
    <location>
        <begin position="256"/>
        <end position="276"/>
    </location>
</feature>
<dbReference type="GO" id="GO:0005886">
    <property type="term" value="C:plasma membrane"/>
    <property type="evidence" value="ECO:0007669"/>
    <property type="project" value="UniProtKB-SubCell"/>
</dbReference>
<keyword evidence="5 8" id="KW-1133">Transmembrane helix</keyword>
<dbReference type="WBParaSite" id="BTMF_0000910901-mRNA-1">
    <property type="protein sequence ID" value="BTMF_0000910901-mRNA-1"/>
    <property type="gene ID" value="BTMF_0000910901"/>
</dbReference>
<comment type="subcellular location">
    <subcellularLocation>
        <location evidence="1">Cell membrane</location>
        <topology evidence="1">Multi-pass membrane protein</topology>
    </subcellularLocation>
</comment>
<dbReference type="InterPro" id="IPR000731">
    <property type="entry name" value="SSD"/>
</dbReference>
<dbReference type="GO" id="GO:0006897">
    <property type="term" value="P:endocytosis"/>
    <property type="evidence" value="ECO:0007669"/>
    <property type="project" value="TreeGrafter"/>
</dbReference>
<feature type="transmembrane region" description="Helical" evidence="8">
    <location>
        <begin position="821"/>
        <end position="846"/>
    </location>
</feature>
<dbReference type="GO" id="GO:0030659">
    <property type="term" value="C:cytoplasmic vesicle membrane"/>
    <property type="evidence" value="ECO:0007669"/>
    <property type="project" value="TreeGrafter"/>
</dbReference>
<feature type="domain" description="SSD" evidence="9">
    <location>
        <begin position="256"/>
        <end position="413"/>
    </location>
</feature>
<reference evidence="10 11" key="2">
    <citation type="submission" date="2018-11" db="EMBL/GenBank/DDBJ databases">
        <authorList>
            <consortium name="Pathogen Informatics"/>
        </authorList>
    </citation>
    <scope>NUCLEOTIDE SEQUENCE [LARGE SCALE GENOMIC DNA]</scope>
</reference>
<feature type="transmembrane region" description="Helical" evidence="8">
    <location>
        <begin position="359"/>
        <end position="379"/>
    </location>
</feature>
<gene>
    <name evidence="10" type="ORF">BTMF_LOCUS7160</name>
</gene>
<evidence type="ECO:0000259" key="9">
    <source>
        <dbReference type="PROSITE" id="PS50156"/>
    </source>
</evidence>
<feature type="transmembrane region" description="Helical" evidence="8">
    <location>
        <begin position="687"/>
        <end position="709"/>
    </location>
</feature>
<dbReference type="PANTHER" id="PTHR10796:SF112">
    <property type="entry name" value="PATCHED-RELATED PROTEIN 18"/>
    <property type="match status" value="1"/>
</dbReference>
<evidence type="ECO:0000313" key="10">
    <source>
        <dbReference type="EMBL" id="VDO23672.1"/>
    </source>
</evidence>
<evidence type="ECO:0000256" key="5">
    <source>
        <dbReference type="ARBA" id="ARBA00022989"/>
    </source>
</evidence>
<dbReference type="GO" id="GO:0018996">
    <property type="term" value="P:molting cycle, collagen and cuticulin-based cuticle"/>
    <property type="evidence" value="ECO:0007669"/>
    <property type="project" value="TreeGrafter"/>
</dbReference>
<dbReference type="AlphaFoldDB" id="A0A0R3QN24"/>
<dbReference type="InterPro" id="IPR051697">
    <property type="entry name" value="Patched_domain-protein"/>
</dbReference>
<dbReference type="PANTHER" id="PTHR10796">
    <property type="entry name" value="PATCHED-RELATED"/>
    <property type="match status" value="1"/>
</dbReference>
<accession>A0A0R3QN24</accession>
<keyword evidence="7" id="KW-0325">Glycoprotein</keyword>
<dbReference type="EMBL" id="UZAG01015837">
    <property type="protein sequence ID" value="VDO23672.1"/>
    <property type="molecule type" value="Genomic_DNA"/>
</dbReference>
<feature type="transmembrane region" description="Helical" evidence="8">
    <location>
        <begin position="391"/>
        <end position="413"/>
    </location>
</feature>
<dbReference type="PROSITE" id="PS50156">
    <property type="entry name" value="SSD"/>
    <property type="match status" value="1"/>
</dbReference>
<evidence type="ECO:0000256" key="3">
    <source>
        <dbReference type="ARBA" id="ARBA00022475"/>
    </source>
</evidence>
<keyword evidence="3" id="KW-1003">Cell membrane</keyword>
<organism evidence="12">
    <name type="scientific">Brugia timori</name>
    <dbReference type="NCBI Taxonomy" id="42155"/>
    <lineage>
        <taxon>Eukaryota</taxon>
        <taxon>Metazoa</taxon>
        <taxon>Ecdysozoa</taxon>
        <taxon>Nematoda</taxon>
        <taxon>Chromadorea</taxon>
        <taxon>Rhabditida</taxon>
        <taxon>Spirurina</taxon>
        <taxon>Spiruromorpha</taxon>
        <taxon>Filarioidea</taxon>
        <taxon>Onchocercidae</taxon>
        <taxon>Brugia</taxon>
    </lineage>
</organism>
<keyword evidence="11" id="KW-1185">Reference proteome</keyword>
<reference evidence="12" key="1">
    <citation type="submission" date="2017-02" db="UniProtKB">
        <authorList>
            <consortium name="WormBaseParasite"/>
        </authorList>
    </citation>
    <scope>IDENTIFICATION</scope>
</reference>
<feature type="transmembrane region" description="Helical" evidence="8">
    <location>
        <begin position="746"/>
        <end position="768"/>
    </location>
</feature>
<dbReference type="SUPFAM" id="SSF82866">
    <property type="entry name" value="Multidrug efflux transporter AcrB transmembrane domain"/>
    <property type="match status" value="2"/>
</dbReference>
<dbReference type="InterPro" id="IPR003392">
    <property type="entry name" value="PTHD_SSD"/>
</dbReference>
<dbReference type="STRING" id="42155.A0A0R3QN24"/>
<evidence type="ECO:0000256" key="8">
    <source>
        <dbReference type="SAM" id="Phobius"/>
    </source>
</evidence>
<sequence length="924" mass="104745">MERFRIFVENKAQQIFYKTGLHIARRPKTFLFSILLSTALLATGAVNFHEHNNVREDFSADDSPSRYEYAVTEDFFRNFGSPFHVVVAMKAADGGSLLRPKYLDKVIETEDYLQSKLSVSFDGRQITYSDFCESYCETSDVVSIFLNMYREVHIRKKGNVKLTYPSMDVFGNRIYLANNIFQVELNNKSHIIEGCRMIAINFQAIQKNASSVEIMNRWEHEVFIFSESTKNDSLIRVYATSEGLVSKEVRRTGLQALPFITVSFVAVLLFTVITSLKKDPITSKPWEAAFGVFCPILSLVASFGLLFWCNFPFLPIVCVIPFLVLAIGVDDVFIFLHCYHQTDPRLPVEERIGKMLAEAGPSITITSLTNFLSFAISIFTPTPAIQIFSAYISVAVVFDYTYQIFLYSAILTFGAHREKKRLHAFIPCMSIAETEKDLTILIAITIRKMSFQRSVKTQSDISGTLEELMNNFVDLWVNIAMSNITRIIVACFMIVYCIVATHGVMQIKVGLTSEKLFSYDSPLLPFVKLQTEIIFKEGGQVAVFVNNPGDMRKPEIIPEVMRLVNDFEHATGSIGSASTHLWFIPYLSYVGIQERGEIGFKYKYLPEFMKLREYHSWNSFVNLGATDDCMNEKPTCLQKFFFSTGFRNAVQWSERLQLLQEWRDIAAHYSKFNVSIYEPFSMYADQLLTIVPVTKSTVIFAFVVMALVLTTFTPSITTIVSSTLSILSINLGVLGSLTYWNIDLDPISMATILMAIGFSVDFIAHITFHYYKGQTKGKHERLKHALKSIAWPMTQAGISTILCLCVLGVIQAYMVKVFVKVVIIVVVLGLLHGLIILPVVFGAIPLRKRIVTDIDKVSPSSALQKVHFLLFFLPKLYSQLIFYDFLIKNHTIRIAVPAATPITTRRNELEKQISAGPRYHDSRG</sequence>
<evidence type="ECO:0000256" key="7">
    <source>
        <dbReference type="ARBA" id="ARBA00023180"/>
    </source>
</evidence>
<name>A0A0R3QN24_9BILA</name>
<protein>
    <submittedName>
        <fullName evidence="12">SSD domain-containing protein</fullName>
    </submittedName>
</protein>
<proteinExistence type="inferred from homology"/>
<feature type="transmembrane region" description="Helical" evidence="8">
    <location>
        <begin position="487"/>
        <end position="505"/>
    </location>
</feature>
<evidence type="ECO:0000313" key="12">
    <source>
        <dbReference type="WBParaSite" id="BTMF_0000910901-mRNA-1"/>
    </source>
</evidence>
<dbReference type="Gene3D" id="1.20.1640.10">
    <property type="entry name" value="Multidrug efflux transporter AcrB transmembrane domain"/>
    <property type="match status" value="2"/>
</dbReference>
<feature type="transmembrane region" description="Helical" evidence="8">
    <location>
        <begin position="288"/>
        <end position="308"/>
    </location>
</feature>
<feature type="transmembrane region" description="Helical" evidence="8">
    <location>
        <begin position="789"/>
        <end position="815"/>
    </location>
</feature>
<dbReference type="FunFam" id="1.20.1640.10:FF:000013">
    <property type="entry name" value="PaTched Related family"/>
    <property type="match status" value="1"/>
</dbReference>
<evidence type="ECO:0000256" key="2">
    <source>
        <dbReference type="ARBA" id="ARBA00005585"/>
    </source>
</evidence>
<evidence type="ECO:0000256" key="6">
    <source>
        <dbReference type="ARBA" id="ARBA00023136"/>
    </source>
</evidence>
<keyword evidence="4 8" id="KW-0812">Transmembrane</keyword>
<dbReference type="Proteomes" id="UP000280834">
    <property type="component" value="Unassembled WGS sequence"/>
</dbReference>
<comment type="similarity">
    <text evidence="2">Belongs to the patched family.</text>
</comment>